<protein>
    <submittedName>
        <fullName evidence="1">Uncharacterized protein</fullName>
    </submittedName>
</protein>
<name>A0A5B0KLT2_9PROT</name>
<comment type="caution">
    <text evidence="1">The sequence shown here is derived from an EMBL/GenBank/DDBJ whole genome shotgun (WGS) entry which is preliminary data.</text>
</comment>
<reference evidence="1 2" key="1">
    <citation type="submission" date="2019-07" db="EMBL/GenBank/DDBJ databases">
        <title>Genome sequencing of the stress-tolerant strain Azospirillum brasilense Az19.</title>
        <authorList>
            <person name="Maroniche G.A."/>
            <person name="Garcia J.E."/>
            <person name="Pagnussat L."/>
            <person name="Amenta M."/>
            <person name="Creus C.M."/>
        </authorList>
    </citation>
    <scope>NUCLEOTIDE SEQUENCE [LARGE SCALE GENOMIC DNA]</scope>
    <source>
        <strain evidence="1 2">Az19</strain>
    </source>
</reference>
<gene>
    <name evidence="1" type="ORF">FH063_003098</name>
</gene>
<dbReference type="AlphaFoldDB" id="A0A5B0KLT2"/>
<sequence>MQGAGVPSDFDKGAVRFNMERGATAEGIDESVRRLAGL</sequence>
<evidence type="ECO:0000313" key="2">
    <source>
        <dbReference type="Proteomes" id="UP000325333"/>
    </source>
</evidence>
<dbReference type="Proteomes" id="UP000325333">
    <property type="component" value="Unassembled WGS sequence"/>
</dbReference>
<accession>A0A5B0KLT2</accession>
<organism evidence="1 2">
    <name type="scientific">Azospirillum argentinense</name>
    <dbReference type="NCBI Taxonomy" id="2970906"/>
    <lineage>
        <taxon>Bacteria</taxon>
        <taxon>Pseudomonadati</taxon>
        <taxon>Pseudomonadota</taxon>
        <taxon>Alphaproteobacteria</taxon>
        <taxon>Rhodospirillales</taxon>
        <taxon>Azospirillaceae</taxon>
        <taxon>Azospirillum</taxon>
    </lineage>
</organism>
<proteinExistence type="predicted"/>
<dbReference type="EMBL" id="VEWN01000017">
    <property type="protein sequence ID" value="KAA1053179.1"/>
    <property type="molecule type" value="Genomic_DNA"/>
</dbReference>
<evidence type="ECO:0000313" key="1">
    <source>
        <dbReference type="EMBL" id="KAA1053179.1"/>
    </source>
</evidence>